<name>A0ABX0Y012_9ACTN</name>
<evidence type="ECO:0000313" key="2">
    <source>
        <dbReference type="Proteomes" id="UP000722989"/>
    </source>
</evidence>
<organism evidence="1 2">
    <name type="scientific">Planosporangium thailandense</name>
    <dbReference type="NCBI Taxonomy" id="765197"/>
    <lineage>
        <taxon>Bacteria</taxon>
        <taxon>Bacillati</taxon>
        <taxon>Actinomycetota</taxon>
        <taxon>Actinomycetes</taxon>
        <taxon>Micromonosporales</taxon>
        <taxon>Micromonosporaceae</taxon>
        <taxon>Planosporangium</taxon>
    </lineage>
</organism>
<keyword evidence="2" id="KW-1185">Reference proteome</keyword>
<gene>
    <name evidence="1" type="ORF">HC031_14020</name>
</gene>
<dbReference type="InterPro" id="IPR046275">
    <property type="entry name" value="DUF6308"/>
</dbReference>
<protein>
    <recommendedName>
        <fullName evidence="3">DUF4332 domain-containing protein</fullName>
    </recommendedName>
</protein>
<comment type="caution">
    <text evidence="1">The sequence shown here is derived from an EMBL/GenBank/DDBJ whole genome shotgun (WGS) entry which is preliminary data.</text>
</comment>
<reference evidence="1 2" key="1">
    <citation type="submission" date="2020-03" db="EMBL/GenBank/DDBJ databases">
        <title>WGS of the type strain of Planosporangium spp.</title>
        <authorList>
            <person name="Thawai C."/>
        </authorList>
    </citation>
    <scope>NUCLEOTIDE SEQUENCE [LARGE SCALE GENOMIC DNA]</scope>
    <source>
        <strain evidence="1 2">TBRC 5610</strain>
    </source>
</reference>
<sequence>MGEVIDDLLKDPKTPKLVAAFYHPANGFAGDTFLALAPNEPNVITIPDLLAVTLLEVRFWPTAVRTILPGGELDDKIQQHLAAIPLGVPLWEATDVHLAWAESLWKLLNTKQVPGVGKSIAGKLLARKRPDLIPIVDNVIAKKLNCASMTYWTTYREVLTCEERRQRLSALRPGTSTVRVLDTVMWMHWSNGKQAKNIRDHLG</sequence>
<evidence type="ECO:0008006" key="3">
    <source>
        <dbReference type="Google" id="ProtNLM"/>
    </source>
</evidence>
<dbReference type="RefSeq" id="WP_167925725.1">
    <property type="nucleotide sequence ID" value="NZ_JAATVY010000008.1"/>
</dbReference>
<dbReference type="Pfam" id="PF19827">
    <property type="entry name" value="DUF6308"/>
    <property type="match status" value="1"/>
</dbReference>
<proteinExistence type="predicted"/>
<accession>A0ABX0Y012</accession>
<dbReference type="EMBL" id="JAATVY010000008">
    <property type="protein sequence ID" value="NJC70824.1"/>
    <property type="molecule type" value="Genomic_DNA"/>
</dbReference>
<dbReference type="Proteomes" id="UP000722989">
    <property type="component" value="Unassembled WGS sequence"/>
</dbReference>
<evidence type="ECO:0000313" key="1">
    <source>
        <dbReference type="EMBL" id="NJC70824.1"/>
    </source>
</evidence>